<reference evidence="3" key="2">
    <citation type="submission" date="2025-08" db="UniProtKB">
        <authorList>
            <consortium name="RefSeq"/>
        </authorList>
    </citation>
    <scope>IDENTIFICATION</scope>
    <source>
        <tissue evidence="3">Leaf</tissue>
    </source>
</reference>
<sequence length="291" mass="33113">MGSLAHLDVGQRPLAREVHQLASLGVYVMVSSEGGVIVRNRAESSLMVEIKEKQYNDPISVQLKEGIHIHKTTAFSLGIDDGTLRYQGRLCVPNEDGLQERIMAEAHISRYSMHPGSTKIRCRPLIGWFEVGEAKLIGPDLGHQAMEKVKIIKERSKTAQSHQKPYSDVRRRDLEFKEDDWVFLKVYPMKGIMRFGNKGKLSSRYVGPYRIIQRIGQVAFKLELPPEMSLVHPIFHVSMLKKVVRDSSAIVPVETIEDSEELSYEEISIAILDRQVRNLRNKEIASVNVLW</sequence>
<reference evidence="2" key="1">
    <citation type="journal article" date="2013" name="Genome Biol.">
        <title>Reference genomes and transcriptomes of Nicotiana sylvestris and Nicotiana tomentosiformis.</title>
        <authorList>
            <person name="Sierro N."/>
            <person name="Battey J.N."/>
            <person name="Ouadi S."/>
            <person name="Bovet L."/>
            <person name="Goepfert S."/>
            <person name="Bakaher N."/>
            <person name="Peitsch M.C."/>
            <person name="Ivanov N.V."/>
        </authorList>
    </citation>
    <scope>NUCLEOTIDE SEQUENCE [LARGE SCALE GENOMIC DNA]</scope>
</reference>
<protein>
    <submittedName>
        <fullName evidence="3">Uncharacterized protein LOC104234665</fullName>
    </submittedName>
</protein>
<dbReference type="Pfam" id="PF24626">
    <property type="entry name" value="SH3_Tf2-1"/>
    <property type="match status" value="1"/>
</dbReference>
<gene>
    <name evidence="3" type="primary">LOC104234665</name>
</gene>
<evidence type="ECO:0000259" key="1">
    <source>
        <dbReference type="Pfam" id="PF24626"/>
    </source>
</evidence>
<dbReference type="AlphaFoldDB" id="A0A1U7X6T5"/>
<organism evidence="2 3">
    <name type="scientific">Nicotiana sylvestris</name>
    <name type="common">Wood tobacco</name>
    <name type="synonym">South American tobacco</name>
    <dbReference type="NCBI Taxonomy" id="4096"/>
    <lineage>
        <taxon>Eukaryota</taxon>
        <taxon>Viridiplantae</taxon>
        <taxon>Streptophyta</taxon>
        <taxon>Embryophyta</taxon>
        <taxon>Tracheophyta</taxon>
        <taxon>Spermatophyta</taxon>
        <taxon>Magnoliopsida</taxon>
        <taxon>eudicotyledons</taxon>
        <taxon>Gunneridae</taxon>
        <taxon>Pentapetalae</taxon>
        <taxon>asterids</taxon>
        <taxon>lamiids</taxon>
        <taxon>Solanales</taxon>
        <taxon>Solanaceae</taxon>
        <taxon>Nicotianoideae</taxon>
        <taxon>Nicotianeae</taxon>
        <taxon>Nicotiana</taxon>
    </lineage>
</organism>
<accession>A0A1U7X6T5</accession>
<evidence type="ECO:0000313" key="3">
    <source>
        <dbReference type="RefSeq" id="XP_009786568.1"/>
    </source>
</evidence>
<dbReference type="PANTHER" id="PTHR46148:SF58">
    <property type="entry name" value="RETROTRANSPOSON PROTEIN"/>
    <property type="match status" value="1"/>
</dbReference>
<evidence type="ECO:0000313" key="2">
    <source>
        <dbReference type="Proteomes" id="UP000189701"/>
    </source>
</evidence>
<proteinExistence type="predicted"/>
<dbReference type="RefSeq" id="XP_009786568.1">
    <property type="nucleotide sequence ID" value="XM_009788266.1"/>
</dbReference>
<dbReference type="eggNOG" id="KOG0017">
    <property type="taxonomic scope" value="Eukaryota"/>
</dbReference>
<keyword evidence="2" id="KW-1185">Reference proteome</keyword>
<dbReference type="Proteomes" id="UP000189701">
    <property type="component" value="Unplaced"/>
</dbReference>
<feature type="domain" description="Tf2-1-like SH3-like" evidence="1">
    <location>
        <begin position="180"/>
        <end position="243"/>
    </location>
</feature>
<name>A0A1U7X6T5_NICSY</name>
<dbReference type="PANTHER" id="PTHR46148">
    <property type="entry name" value="CHROMO DOMAIN-CONTAINING PROTEIN"/>
    <property type="match status" value="1"/>
</dbReference>
<dbReference type="InterPro" id="IPR056924">
    <property type="entry name" value="SH3_Tf2-1"/>
</dbReference>